<keyword evidence="5" id="KW-0675">Receptor</keyword>
<evidence type="ECO:0000313" key="6">
    <source>
        <dbReference type="Proteomes" id="UP000028878"/>
    </source>
</evidence>
<keyword evidence="2 3" id="KW-0732">Signal</keyword>
<dbReference type="InterPro" id="IPR028081">
    <property type="entry name" value="Leu-bd"/>
</dbReference>
<evidence type="ECO:0000256" key="3">
    <source>
        <dbReference type="SAM" id="SignalP"/>
    </source>
</evidence>
<keyword evidence="6" id="KW-1185">Reference proteome</keyword>
<evidence type="ECO:0000256" key="2">
    <source>
        <dbReference type="ARBA" id="ARBA00022729"/>
    </source>
</evidence>
<dbReference type="PANTHER" id="PTHR30483:SF6">
    <property type="entry name" value="PERIPLASMIC BINDING PROTEIN OF ABC TRANSPORTER FOR NATURAL AMINO ACIDS"/>
    <property type="match status" value="1"/>
</dbReference>
<gene>
    <name evidence="5" type="ORF">BN948_00769</name>
</gene>
<feature type="signal peptide" evidence="3">
    <location>
        <begin position="1"/>
        <end position="20"/>
    </location>
</feature>
<sequence length="391" mass="41684" precursor="true">MKRLILAGVLALACGASALAQTVKVGIIAPLSGPFSSNGKMWEATVKAYQKIHGTQAGGATVEVVWKDLADINPAQARALAQELIVKDKVQYLGGLYFTPDALAVGAIAQEAKVPTVIFNAATSSILDKSDHLLRTSYTLPQVSVPAARYALEQKLRTVVTLVSDYGPGLDSENAFVKTFTAGGGQVLEQIRAPLKTSDFGPFMQKIKSLKPDAVFVFGPGGPPTYAIIKAYSEAGLKQAGVRFIGTGETSELDLPAIGDAALGLETALHYSPAHESAMNQTFLKTSAELSPQVVLNAASVGAYDGMAVIYRMVEATKGQRDPAKALAAAKGWQWESPRGPLKIDAQSRELVQNVYVRVVDKDASGRLRNREIKTYEMQPDHGRSTALQAK</sequence>
<accession>A0A1L1P9A8</accession>
<reference evidence="6" key="2">
    <citation type="submission" date="2014-11" db="EMBL/GenBank/DDBJ databases">
        <title>Draft genome sequence of Hydrogenophaga intermedia S1.</title>
        <authorList>
            <person name="Gan H.M."/>
            <person name="Chew T.H."/>
            <person name="Stolz A."/>
        </authorList>
    </citation>
    <scope>NUCLEOTIDE SEQUENCE [LARGE SCALE GENOMIC DNA]</scope>
    <source>
        <strain evidence="6">S1</strain>
    </source>
</reference>
<proteinExistence type="inferred from homology"/>
<organism evidence="5 6">
    <name type="scientific">Hydrogenophaga intermedia</name>
    <dbReference type="NCBI Taxonomy" id="65786"/>
    <lineage>
        <taxon>Bacteria</taxon>
        <taxon>Pseudomonadati</taxon>
        <taxon>Pseudomonadota</taxon>
        <taxon>Betaproteobacteria</taxon>
        <taxon>Burkholderiales</taxon>
        <taxon>Comamonadaceae</taxon>
        <taxon>Hydrogenophaga</taxon>
    </lineage>
</organism>
<comment type="similarity">
    <text evidence="1">Belongs to the leucine-binding protein family.</text>
</comment>
<feature type="domain" description="Leucine-binding protein" evidence="4">
    <location>
        <begin position="22"/>
        <end position="363"/>
    </location>
</feature>
<dbReference type="Pfam" id="PF13458">
    <property type="entry name" value="Peripla_BP_6"/>
    <property type="match status" value="1"/>
</dbReference>
<dbReference type="InterPro" id="IPR028082">
    <property type="entry name" value="Peripla_BP_I"/>
</dbReference>
<dbReference type="PANTHER" id="PTHR30483">
    <property type="entry name" value="LEUCINE-SPECIFIC-BINDING PROTEIN"/>
    <property type="match status" value="1"/>
</dbReference>
<feature type="chain" id="PRO_5009681368" evidence="3">
    <location>
        <begin position="21"/>
        <end position="391"/>
    </location>
</feature>
<evidence type="ECO:0000259" key="4">
    <source>
        <dbReference type="Pfam" id="PF13458"/>
    </source>
</evidence>
<reference evidence="6" key="1">
    <citation type="submission" date="2014-02" db="EMBL/GenBank/DDBJ databases">
        <authorList>
            <person name="Gan H."/>
        </authorList>
    </citation>
    <scope>NUCLEOTIDE SEQUENCE [LARGE SCALE GENOMIC DNA]</scope>
    <source>
        <strain evidence="6">S1</strain>
    </source>
</reference>
<dbReference type="Gene3D" id="3.40.50.2300">
    <property type="match status" value="2"/>
</dbReference>
<dbReference type="SUPFAM" id="SSF53822">
    <property type="entry name" value="Periplasmic binding protein-like I"/>
    <property type="match status" value="1"/>
</dbReference>
<dbReference type="InterPro" id="IPR051010">
    <property type="entry name" value="BCAA_transport"/>
</dbReference>
<dbReference type="RefSeq" id="WP_009517281.1">
    <property type="nucleotide sequence ID" value="NZ_CCAE010000003.1"/>
</dbReference>
<dbReference type="CDD" id="cd20013">
    <property type="entry name" value="PBP1_RPA0985_benzoate-like"/>
    <property type="match status" value="1"/>
</dbReference>
<name>A0A1L1P9A8_HYDIT</name>
<dbReference type="Proteomes" id="UP000028878">
    <property type="component" value="Unassembled WGS sequence"/>
</dbReference>
<evidence type="ECO:0000256" key="1">
    <source>
        <dbReference type="ARBA" id="ARBA00010062"/>
    </source>
</evidence>
<protein>
    <submittedName>
        <fullName evidence="5">Extracellular ligand-binding receptor</fullName>
    </submittedName>
</protein>
<dbReference type="EMBL" id="CCAE010000003">
    <property type="protein sequence ID" value="CDN86368.1"/>
    <property type="molecule type" value="Genomic_DNA"/>
</dbReference>
<evidence type="ECO:0000313" key="5">
    <source>
        <dbReference type="EMBL" id="CDN86368.1"/>
    </source>
</evidence>
<dbReference type="AlphaFoldDB" id="A0A1L1P9A8"/>